<dbReference type="Proteomes" id="UP000293520">
    <property type="component" value="Unassembled WGS sequence"/>
</dbReference>
<comment type="caution">
    <text evidence="4">The sequence shown here is derived from an EMBL/GenBank/DDBJ whole genome shotgun (WGS) entry which is preliminary data.</text>
</comment>
<gene>
    <name evidence="4" type="ORF">EYE42_07935</name>
</gene>
<evidence type="ECO:0000259" key="2">
    <source>
        <dbReference type="Pfam" id="PF02308"/>
    </source>
</evidence>
<keyword evidence="5" id="KW-1185">Reference proteome</keyword>
<dbReference type="Pfam" id="PF13194">
    <property type="entry name" value="DUF4010"/>
    <property type="match status" value="1"/>
</dbReference>
<feature type="transmembrane region" description="Helical" evidence="1">
    <location>
        <begin position="300"/>
        <end position="320"/>
    </location>
</feature>
<feature type="transmembrane region" description="Helical" evidence="1">
    <location>
        <begin position="81"/>
        <end position="110"/>
    </location>
</feature>
<feature type="transmembrane region" description="Helical" evidence="1">
    <location>
        <begin position="371"/>
        <end position="399"/>
    </location>
</feature>
<dbReference type="AlphaFoldDB" id="A0A4Q9G3J5"/>
<feature type="transmembrane region" description="Helical" evidence="1">
    <location>
        <begin position="432"/>
        <end position="454"/>
    </location>
</feature>
<dbReference type="Pfam" id="PF02308">
    <property type="entry name" value="MgtC"/>
    <property type="match status" value="1"/>
</dbReference>
<feature type="transmembrane region" description="Helical" evidence="1">
    <location>
        <begin position="405"/>
        <end position="425"/>
    </location>
</feature>
<feature type="transmembrane region" description="Helical" evidence="1">
    <location>
        <begin position="270"/>
        <end position="293"/>
    </location>
</feature>
<keyword evidence="1" id="KW-0472">Membrane</keyword>
<organism evidence="4 5">
    <name type="scientific">Paracoccus subflavus</name>
    <dbReference type="NCBI Taxonomy" id="2528244"/>
    <lineage>
        <taxon>Bacteria</taxon>
        <taxon>Pseudomonadati</taxon>
        <taxon>Pseudomonadota</taxon>
        <taxon>Alphaproteobacteria</taxon>
        <taxon>Rhodobacterales</taxon>
        <taxon>Paracoccaceae</taxon>
        <taxon>Paracoccus</taxon>
    </lineage>
</organism>
<reference evidence="4 5" key="1">
    <citation type="submission" date="2019-02" db="EMBL/GenBank/DDBJ databases">
        <title>Paracoccus subflavus sp. nov., isolated from marine sediment of the Pacific Ocean.</title>
        <authorList>
            <person name="Zhang G."/>
        </authorList>
    </citation>
    <scope>NUCLEOTIDE SEQUENCE [LARGE SCALE GENOMIC DNA]</scope>
    <source>
        <strain evidence="4 5">GY0581</strain>
    </source>
</reference>
<dbReference type="PANTHER" id="PTHR39084">
    <property type="entry name" value="MEMBRANE PROTEIN-RELATED"/>
    <property type="match status" value="1"/>
</dbReference>
<dbReference type="EMBL" id="SISK01000004">
    <property type="protein sequence ID" value="TBN41287.1"/>
    <property type="molecule type" value="Genomic_DNA"/>
</dbReference>
<evidence type="ECO:0000313" key="5">
    <source>
        <dbReference type="Proteomes" id="UP000293520"/>
    </source>
</evidence>
<keyword evidence="1" id="KW-1133">Transmembrane helix</keyword>
<dbReference type="InterPro" id="IPR049177">
    <property type="entry name" value="MgtC_SapB_SrpB_YhiD_N"/>
</dbReference>
<dbReference type="OrthoDB" id="9813718at2"/>
<sequence length="463" mass="47004">MRCDTALRKAQGGPDCNGSRQTAYCPVIRSLDATKNGKIVLETSQVLLLLEALGIGLLIGIERERNAGTTGGPAQAGVRTFALASLTGALSQIAGGWPMLAVAVAVIGGLRMVTHLSQPDRQAGLTTSLALLIVVVLGALSIEHTFLAAASGVLVAALLAARTVLREFSRSVLNDFEIRDGLILGVSALLILPILPNEDLGPGGAINPQNLFVIVILVMAIGAVGHVCTRVFGSRLGLPLSGFLSGFVSSTATVAAMLKKVQDRPFEAYPAAAGVTFSSVSSLAQTGIVLLFLSSSMFTLAAPILIIPSGVAFLYGILLARIGSRGGGAEPDGLELPSRIFSVQGALSFATIVATVIVVSAVLNDRFGSEAVLVSAALAGLVSTGSAAVALASLVVAGQLPASEAVVPLAAAISVNAGVRIVLALRGGATAFGWAVATGLLLTAAAVWAGWWFAAAIRIMMAA</sequence>
<accession>A0A4Q9G3J5</accession>
<name>A0A4Q9G3J5_9RHOB</name>
<evidence type="ECO:0000313" key="4">
    <source>
        <dbReference type="EMBL" id="TBN41287.1"/>
    </source>
</evidence>
<evidence type="ECO:0000256" key="1">
    <source>
        <dbReference type="SAM" id="Phobius"/>
    </source>
</evidence>
<dbReference type="InterPro" id="IPR025105">
    <property type="entry name" value="DUF4010"/>
</dbReference>
<evidence type="ECO:0000259" key="3">
    <source>
        <dbReference type="Pfam" id="PF13194"/>
    </source>
</evidence>
<feature type="transmembrane region" description="Helical" evidence="1">
    <location>
        <begin position="236"/>
        <end position="258"/>
    </location>
</feature>
<feature type="transmembrane region" description="Helical" evidence="1">
    <location>
        <begin position="211"/>
        <end position="229"/>
    </location>
</feature>
<feature type="transmembrane region" description="Helical" evidence="1">
    <location>
        <begin position="340"/>
        <end position="364"/>
    </location>
</feature>
<keyword evidence="1" id="KW-0812">Transmembrane</keyword>
<protein>
    <submittedName>
        <fullName evidence="4">DUF4010 domain-containing protein</fullName>
    </submittedName>
</protein>
<feature type="transmembrane region" description="Helical" evidence="1">
    <location>
        <begin position="122"/>
        <end position="140"/>
    </location>
</feature>
<proteinExistence type="predicted"/>
<dbReference type="PANTHER" id="PTHR39084:SF1">
    <property type="entry name" value="DUF4010 DOMAIN-CONTAINING PROTEIN"/>
    <property type="match status" value="1"/>
</dbReference>
<feature type="transmembrane region" description="Helical" evidence="1">
    <location>
        <begin position="177"/>
        <end position="196"/>
    </location>
</feature>
<feature type="transmembrane region" description="Helical" evidence="1">
    <location>
        <begin position="146"/>
        <end position="165"/>
    </location>
</feature>
<feature type="domain" description="MgtC/SapB/SrpB/YhiD N-terminal" evidence="2">
    <location>
        <begin position="49"/>
        <end position="166"/>
    </location>
</feature>
<feature type="transmembrane region" description="Helical" evidence="1">
    <location>
        <begin position="39"/>
        <end position="61"/>
    </location>
</feature>
<feature type="domain" description="DUF4010" evidence="3">
    <location>
        <begin position="216"/>
        <end position="426"/>
    </location>
</feature>